<gene>
    <name evidence="1" type="ORF">CMV30_19040</name>
</gene>
<name>A0A290QBH5_9BACT</name>
<dbReference type="AlphaFoldDB" id="A0A290QBH5"/>
<evidence type="ECO:0000313" key="1">
    <source>
        <dbReference type="EMBL" id="ATC65874.1"/>
    </source>
</evidence>
<dbReference type="EMBL" id="CP023344">
    <property type="protein sequence ID" value="ATC65874.1"/>
    <property type="molecule type" value="Genomic_DNA"/>
</dbReference>
<reference evidence="1 2" key="1">
    <citation type="submission" date="2017-09" db="EMBL/GenBank/DDBJ databases">
        <title>Complete genome sequence of Verrucomicrobial strain HZ-65, isolated from freshwater.</title>
        <authorList>
            <person name="Choi A."/>
        </authorList>
    </citation>
    <scope>NUCLEOTIDE SEQUENCE [LARGE SCALE GENOMIC DNA]</scope>
    <source>
        <strain evidence="1 2">HZ-65</strain>
    </source>
</reference>
<proteinExistence type="predicted"/>
<organism evidence="1 2">
    <name type="scientific">Nibricoccus aquaticus</name>
    <dbReference type="NCBI Taxonomy" id="2576891"/>
    <lineage>
        <taxon>Bacteria</taxon>
        <taxon>Pseudomonadati</taxon>
        <taxon>Verrucomicrobiota</taxon>
        <taxon>Opitutia</taxon>
        <taxon>Opitutales</taxon>
        <taxon>Opitutaceae</taxon>
        <taxon>Nibricoccus</taxon>
    </lineage>
</organism>
<sequence length="93" mass="10068">MRCSPDVAVFGDLGMSTNTIQTQSGAVKPEWIRFPKAGHLCPFTGLTRSFLYALATEGKIKTLSLRERGKARGVRLISYDSLMTFISQAGAAA</sequence>
<protein>
    <recommendedName>
        <fullName evidence="3">Helix-turn-helix domain-containing protein</fullName>
    </recommendedName>
</protein>
<accession>A0A290QBH5</accession>
<evidence type="ECO:0000313" key="2">
    <source>
        <dbReference type="Proteomes" id="UP000217265"/>
    </source>
</evidence>
<dbReference type="Proteomes" id="UP000217265">
    <property type="component" value="Chromosome"/>
</dbReference>
<evidence type="ECO:0008006" key="3">
    <source>
        <dbReference type="Google" id="ProtNLM"/>
    </source>
</evidence>
<keyword evidence="2" id="KW-1185">Reference proteome</keyword>
<dbReference type="KEGG" id="vbh:CMV30_19040"/>